<dbReference type="EMBL" id="BK015578">
    <property type="protein sequence ID" value="DAE14282.1"/>
    <property type="molecule type" value="Genomic_DNA"/>
</dbReference>
<reference evidence="1" key="1">
    <citation type="journal article" date="2021" name="Proc. Natl. Acad. Sci. U.S.A.">
        <title>A Catalog of Tens of Thousands of Viruses from Human Metagenomes Reveals Hidden Associations with Chronic Diseases.</title>
        <authorList>
            <person name="Tisza M.J."/>
            <person name="Buck C.B."/>
        </authorList>
    </citation>
    <scope>NUCLEOTIDE SEQUENCE</scope>
    <source>
        <strain evidence="1">Ct0uL16</strain>
    </source>
</reference>
<proteinExistence type="predicted"/>
<accession>A0A8S5Q5I7</accession>
<name>A0A8S5Q5I7_9CAUD</name>
<protein>
    <submittedName>
        <fullName evidence="1">Rubredoxin loop, ELECTRON TRANSPORT</fullName>
    </submittedName>
</protein>
<organism evidence="1">
    <name type="scientific">Siphoviridae sp. ct0uL16</name>
    <dbReference type="NCBI Taxonomy" id="2825299"/>
    <lineage>
        <taxon>Viruses</taxon>
        <taxon>Duplodnaviria</taxon>
        <taxon>Heunggongvirae</taxon>
        <taxon>Uroviricota</taxon>
        <taxon>Caudoviricetes</taxon>
    </lineage>
</organism>
<evidence type="ECO:0000313" key="1">
    <source>
        <dbReference type="EMBL" id="DAE14282.1"/>
    </source>
</evidence>
<sequence length="61" mass="7090">MEAYKCDRCRKLFEKLTASILDVDKRTSLCSGDWQSQDLCPDCAKSLEEWWEAGKEQNNDT</sequence>